<dbReference type="Gene3D" id="2.40.50.140">
    <property type="entry name" value="Nucleic acid-binding proteins"/>
    <property type="match status" value="1"/>
</dbReference>
<dbReference type="GO" id="GO:0005840">
    <property type="term" value="C:ribosome"/>
    <property type="evidence" value="ECO:0007669"/>
    <property type="project" value="UniProtKB-KW"/>
</dbReference>
<dbReference type="GO" id="GO:0003729">
    <property type="term" value="F:mRNA binding"/>
    <property type="evidence" value="ECO:0007669"/>
    <property type="project" value="TreeGrafter"/>
</dbReference>
<evidence type="ECO:0000256" key="1">
    <source>
        <dbReference type="ARBA" id="ARBA00006767"/>
    </source>
</evidence>
<feature type="compositionally biased region" description="Basic and acidic residues" evidence="4">
    <location>
        <begin position="195"/>
        <end position="218"/>
    </location>
</feature>
<dbReference type="InterPro" id="IPR003029">
    <property type="entry name" value="S1_domain"/>
</dbReference>
<dbReference type="Pfam" id="PF00575">
    <property type="entry name" value="S1"/>
    <property type="match status" value="1"/>
</dbReference>
<organism evidence="6">
    <name type="scientific">Odontella aurita</name>
    <dbReference type="NCBI Taxonomy" id="265563"/>
    <lineage>
        <taxon>Eukaryota</taxon>
        <taxon>Sar</taxon>
        <taxon>Stramenopiles</taxon>
        <taxon>Ochrophyta</taxon>
        <taxon>Bacillariophyta</taxon>
        <taxon>Mediophyceae</taxon>
        <taxon>Biddulphiophycidae</taxon>
        <taxon>Eupodiscales</taxon>
        <taxon>Odontellaceae</taxon>
        <taxon>Odontella</taxon>
    </lineage>
</organism>
<protein>
    <recommendedName>
        <fullName evidence="5">S1 motif domain-containing protein</fullName>
    </recommendedName>
</protein>
<gene>
    <name evidence="6" type="ORF">OAUR00152_LOCUS7647</name>
</gene>
<dbReference type="GO" id="GO:0006412">
    <property type="term" value="P:translation"/>
    <property type="evidence" value="ECO:0007669"/>
    <property type="project" value="TreeGrafter"/>
</dbReference>
<dbReference type="GO" id="GO:1990904">
    <property type="term" value="C:ribonucleoprotein complex"/>
    <property type="evidence" value="ECO:0007669"/>
    <property type="project" value="UniProtKB-KW"/>
</dbReference>
<comment type="similarity">
    <text evidence="1">Belongs to the bacterial ribosomal protein bS1 family.</text>
</comment>
<dbReference type="InterPro" id="IPR050437">
    <property type="entry name" value="Ribos_protein_bS1-like"/>
</dbReference>
<evidence type="ECO:0000256" key="4">
    <source>
        <dbReference type="SAM" id="MobiDB-lite"/>
    </source>
</evidence>
<evidence type="ECO:0000256" key="2">
    <source>
        <dbReference type="ARBA" id="ARBA00022980"/>
    </source>
</evidence>
<keyword evidence="2" id="KW-0689">Ribosomal protein</keyword>
<dbReference type="InterPro" id="IPR012340">
    <property type="entry name" value="NA-bd_OB-fold"/>
</dbReference>
<evidence type="ECO:0000259" key="5">
    <source>
        <dbReference type="PROSITE" id="PS50126"/>
    </source>
</evidence>
<evidence type="ECO:0000313" key="6">
    <source>
        <dbReference type="EMBL" id="CAE2219128.1"/>
    </source>
</evidence>
<dbReference type="PROSITE" id="PS50126">
    <property type="entry name" value="S1"/>
    <property type="match status" value="1"/>
</dbReference>
<name>A0A7S4I5V8_9STRA</name>
<dbReference type="SUPFAM" id="SSF50249">
    <property type="entry name" value="Nucleic acid-binding proteins"/>
    <property type="match status" value="1"/>
</dbReference>
<dbReference type="GO" id="GO:0003735">
    <property type="term" value="F:structural constituent of ribosome"/>
    <property type="evidence" value="ECO:0007669"/>
    <property type="project" value="TreeGrafter"/>
</dbReference>
<reference evidence="6" key="1">
    <citation type="submission" date="2021-01" db="EMBL/GenBank/DDBJ databases">
        <authorList>
            <person name="Corre E."/>
            <person name="Pelletier E."/>
            <person name="Niang G."/>
            <person name="Scheremetjew M."/>
            <person name="Finn R."/>
            <person name="Kale V."/>
            <person name="Holt S."/>
            <person name="Cochrane G."/>
            <person name="Meng A."/>
            <person name="Brown T."/>
            <person name="Cohen L."/>
        </authorList>
    </citation>
    <scope>NUCLEOTIDE SEQUENCE</scope>
    <source>
        <strain evidence="6">Isolate 1302-5</strain>
    </source>
</reference>
<feature type="region of interest" description="Disordered" evidence="4">
    <location>
        <begin position="284"/>
        <end position="304"/>
    </location>
</feature>
<accession>A0A7S4I5V8</accession>
<dbReference type="AlphaFoldDB" id="A0A7S4I5V8"/>
<keyword evidence="3" id="KW-0687">Ribonucleoprotein</keyword>
<sequence>MVENCPSVPHSFLAPSPVFFECGVGRIDSAGRWHIVNGMLRLGKRGAKKSVTRKRVDRLTGKVVDLYVSKIRPDNGAFEVSTSLEQVQEQLAAEKKESAPKRVPVSSLKAGQEVVGTVIRVEPYGVLVDVGANRHGLLHIRRVRKLMNKFIDGQEGLIEAGLERGAKIRVAVMINERKRLFLDFTEDVFEETKAERRAKKAEIRERKERKLAGTKDNTETVSSNAAKSDKAQEGVIASISDYEIPDEYADEAAAWAAYGAGEDGGSGNSALSEDEAAEWAAFAAGDEHRDEDDDIEDALGISTY</sequence>
<dbReference type="SMART" id="SM00316">
    <property type="entry name" value="S1"/>
    <property type="match status" value="1"/>
</dbReference>
<feature type="region of interest" description="Disordered" evidence="4">
    <location>
        <begin position="195"/>
        <end position="230"/>
    </location>
</feature>
<feature type="domain" description="S1 motif" evidence="5">
    <location>
        <begin position="111"/>
        <end position="185"/>
    </location>
</feature>
<evidence type="ECO:0000256" key="3">
    <source>
        <dbReference type="ARBA" id="ARBA00023274"/>
    </source>
</evidence>
<dbReference type="PANTHER" id="PTHR10724">
    <property type="entry name" value="30S RIBOSOMAL PROTEIN S1"/>
    <property type="match status" value="1"/>
</dbReference>
<dbReference type="PANTHER" id="PTHR10724:SF7">
    <property type="entry name" value="SMALL RIBOSOMAL SUBUNIT PROTEIN BS1C"/>
    <property type="match status" value="1"/>
</dbReference>
<proteinExistence type="inferred from homology"/>
<dbReference type="EMBL" id="HBKQ01011358">
    <property type="protein sequence ID" value="CAE2219128.1"/>
    <property type="molecule type" value="Transcribed_RNA"/>
</dbReference>